<reference evidence="7 8" key="1">
    <citation type="submission" date="2017-12" db="EMBL/GenBank/DDBJ databases">
        <title>Sequencing, de novo assembly and annotation of complete genome of a new Thraustochytrid species, strain FCC1311.</title>
        <authorList>
            <person name="Sedici K."/>
            <person name="Godart F."/>
            <person name="Aiese Cigliano R."/>
            <person name="Sanseverino W."/>
            <person name="Barakat M."/>
            <person name="Ortet P."/>
            <person name="Marechal E."/>
            <person name="Cagnac O."/>
            <person name="Amato A."/>
        </authorList>
    </citation>
    <scope>NUCLEOTIDE SEQUENCE [LARGE SCALE GENOMIC DNA]</scope>
</reference>
<gene>
    <name evidence="7" type="ORF">FCC1311_039482</name>
</gene>
<dbReference type="Gene3D" id="2.40.70.10">
    <property type="entry name" value="Acid Proteases"/>
    <property type="match status" value="2"/>
</dbReference>
<dbReference type="PANTHER" id="PTHR13683">
    <property type="entry name" value="ASPARTYL PROTEASES"/>
    <property type="match status" value="1"/>
</dbReference>
<feature type="domain" description="Peptidase A1" evidence="6">
    <location>
        <begin position="27"/>
        <end position="423"/>
    </location>
</feature>
<organism evidence="7 8">
    <name type="scientific">Hondaea fermentalgiana</name>
    <dbReference type="NCBI Taxonomy" id="2315210"/>
    <lineage>
        <taxon>Eukaryota</taxon>
        <taxon>Sar</taxon>
        <taxon>Stramenopiles</taxon>
        <taxon>Bigyra</taxon>
        <taxon>Labyrinthulomycetes</taxon>
        <taxon>Thraustochytrida</taxon>
        <taxon>Thraustochytriidae</taxon>
        <taxon>Hondaea</taxon>
    </lineage>
</organism>
<dbReference type="OrthoDB" id="2747330at2759"/>
<dbReference type="GO" id="GO:0006508">
    <property type="term" value="P:proteolysis"/>
    <property type="evidence" value="ECO:0007669"/>
    <property type="project" value="UniProtKB-KW"/>
</dbReference>
<feature type="compositionally biased region" description="Low complexity" evidence="5">
    <location>
        <begin position="563"/>
        <end position="593"/>
    </location>
</feature>
<dbReference type="PROSITE" id="PS51767">
    <property type="entry name" value="PEPTIDASE_A1"/>
    <property type="match status" value="1"/>
</dbReference>
<evidence type="ECO:0000256" key="5">
    <source>
        <dbReference type="SAM" id="MobiDB-lite"/>
    </source>
</evidence>
<feature type="region of interest" description="Disordered" evidence="5">
    <location>
        <begin position="542"/>
        <end position="606"/>
    </location>
</feature>
<dbReference type="EMBL" id="BEYU01000035">
    <property type="protein sequence ID" value="GBG27725.1"/>
    <property type="molecule type" value="Genomic_DNA"/>
</dbReference>
<evidence type="ECO:0000256" key="4">
    <source>
        <dbReference type="ARBA" id="ARBA00022801"/>
    </source>
</evidence>
<dbReference type="InterPro" id="IPR001461">
    <property type="entry name" value="Aspartic_peptidase_A1"/>
</dbReference>
<evidence type="ECO:0000256" key="3">
    <source>
        <dbReference type="ARBA" id="ARBA00022729"/>
    </source>
</evidence>
<dbReference type="InterPro" id="IPR021109">
    <property type="entry name" value="Peptidase_aspartic_dom_sf"/>
</dbReference>
<dbReference type="Proteomes" id="UP000241890">
    <property type="component" value="Unassembled WGS sequence"/>
</dbReference>
<dbReference type="InParanoid" id="A0A2R5GAV6"/>
<keyword evidence="3" id="KW-0732">Signal</keyword>
<keyword evidence="4" id="KW-0378">Hydrolase</keyword>
<evidence type="ECO:0000313" key="7">
    <source>
        <dbReference type="EMBL" id="GBG27725.1"/>
    </source>
</evidence>
<keyword evidence="8" id="KW-1185">Reference proteome</keyword>
<evidence type="ECO:0000313" key="8">
    <source>
        <dbReference type="Proteomes" id="UP000241890"/>
    </source>
</evidence>
<dbReference type="SUPFAM" id="SSF50630">
    <property type="entry name" value="Acid proteases"/>
    <property type="match status" value="1"/>
</dbReference>
<evidence type="ECO:0000256" key="2">
    <source>
        <dbReference type="ARBA" id="ARBA00022670"/>
    </source>
</evidence>
<feature type="compositionally biased region" description="Acidic residues" evidence="5">
    <location>
        <begin position="542"/>
        <end position="555"/>
    </location>
</feature>
<dbReference type="PANTHER" id="PTHR13683:SF375">
    <property type="entry name" value="PEPTIDASE A1 DOMAIN-CONTAINING PROTEIN"/>
    <property type="match status" value="1"/>
</dbReference>
<keyword evidence="2" id="KW-0645">Protease</keyword>
<dbReference type="GO" id="GO:0004190">
    <property type="term" value="F:aspartic-type endopeptidase activity"/>
    <property type="evidence" value="ECO:0007669"/>
    <property type="project" value="InterPro"/>
</dbReference>
<accession>A0A2R5GAV6</accession>
<comment type="similarity">
    <text evidence="1">Belongs to the peptidase A1 family.</text>
</comment>
<dbReference type="InterPro" id="IPR033121">
    <property type="entry name" value="PEPTIDASE_A1"/>
</dbReference>
<proteinExistence type="inferred from homology"/>
<protein>
    <recommendedName>
        <fullName evidence="6">Peptidase A1 domain-containing protein</fullName>
    </recommendedName>
</protein>
<comment type="caution">
    <text evidence="7">The sequence shown here is derived from an EMBL/GenBank/DDBJ whole genome shotgun (WGS) entry which is preliminary data.</text>
</comment>
<name>A0A2R5GAV6_9STRA</name>
<dbReference type="AlphaFoldDB" id="A0A2R5GAV6"/>
<evidence type="ECO:0000259" key="6">
    <source>
        <dbReference type="PROSITE" id="PS51767"/>
    </source>
</evidence>
<feature type="compositionally biased region" description="Acidic residues" evidence="5">
    <location>
        <begin position="594"/>
        <end position="606"/>
    </location>
</feature>
<evidence type="ECO:0000256" key="1">
    <source>
        <dbReference type="ARBA" id="ARBA00007447"/>
    </source>
</evidence>
<sequence length="606" mass="66001">MFGPDTVTMPLYGDVDRLGYVYTKVTFHKSFEEGADAMGHVFRMILDSSSKLTYAPCTGCETEDCGERRMERLVNELHQTTRLDCHNQKCPAASRTCQATSSGLTNDCFMTLGFGEDEWLEGNFVQTFVNMSASIKNTLLGCVWDMSPSFRTQYADGSLAFAQSSETLAVDIGRSNGWSMCLAPGGYYGGSLEVGKHLNFDDKNEGPWIELHEERTDSNDPWKGFYVSALSEPQLAVGNQTVSVNQHTHALINTGSPLTYLPESLFENAREALFSFCDKQEAQSSDAKPTVPRCAGNKRVTGRPNALGCYEILDTEYFQQNEELFEDDQGPNKYLVYPIFDSFPNITFNFRSEPGNLGGATSFALPVHPKEYMFYQGSGVYCVGIMRDSSTTGPTKGDVTLGVNVLRGWNITMDLRNFHHSGEECRFSIKPCLRKFDLAIDQDNTSAESDSTSGAHAGAQSGVAAFFGTFVASLTLLCCGRCMCARASTPYESLNEFGSGGQNGGAVGRAAVELPPARLGKFSIGSSDDDDDLDEHDELALEVDGDDDDDDDEFVSEGSMQSRGLRAHGNGRAGAASSRNGRANGAGSNGFLFDQDDFSDGDDSIR</sequence>